<evidence type="ECO:0000259" key="4">
    <source>
        <dbReference type="PROSITE" id="PS50126"/>
    </source>
</evidence>
<evidence type="ECO:0000256" key="3">
    <source>
        <dbReference type="ARBA" id="ARBA00023274"/>
    </source>
</evidence>
<keyword evidence="3" id="KW-0687">Ribonucleoprotein</keyword>
<evidence type="ECO:0000313" key="5">
    <source>
        <dbReference type="EMBL" id="SUB59106.1"/>
    </source>
</evidence>
<dbReference type="Gene3D" id="2.40.50.140">
    <property type="entry name" value="Nucleic acid-binding proteins"/>
    <property type="match status" value="1"/>
</dbReference>
<dbReference type="GO" id="GO:0006412">
    <property type="term" value="P:translation"/>
    <property type="evidence" value="ECO:0007669"/>
    <property type="project" value="TreeGrafter"/>
</dbReference>
<comment type="similarity">
    <text evidence="1">Belongs to the bacterial ribosomal protein bS1 family.</text>
</comment>
<evidence type="ECO:0000256" key="2">
    <source>
        <dbReference type="ARBA" id="ARBA00022980"/>
    </source>
</evidence>
<dbReference type="PANTHER" id="PTHR10724:SF7">
    <property type="entry name" value="SMALL RIBOSOMAL SUBUNIT PROTEIN BS1C"/>
    <property type="match status" value="1"/>
</dbReference>
<dbReference type="SMART" id="SM00316">
    <property type="entry name" value="S1"/>
    <property type="match status" value="1"/>
</dbReference>
<dbReference type="OrthoDB" id="9810507at2"/>
<dbReference type="InterPro" id="IPR003029">
    <property type="entry name" value="S1_domain"/>
</dbReference>
<evidence type="ECO:0000313" key="6">
    <source>
        <dbReference type="Proteomes" id="UP000255417"/>
    </source>
</evidence>
<dbReference type="AlphaFoldDB" id="A0A379CBM7"/>
<dbReference type="GO" id="GO:0003729">
    <property type="term" value="F:mRNA binding"/>
    <property type="evidence" value="ECO:0007669"/>
    <property type="project" value="TreeGrafter"/>
</dbReference>
<accession>A0A379CBM7</accession>
<feature type="domain" description="S1 motif" evidence="4">
    <location>
        <begin position="7"/>
        <end position="75"/>
    </location>
</feature>
<reference evidence="5 6" key="1">
    <citation type="submission" date="2018-06" db="EMBL/GenBank/DDBJ databases">
        <authorList>
            <consortium name="Pathogen Informatics"/>
            <person name="Doyle S."/>
        </authorList>
    </citation>
    <scope>NUCLEOTIDE SEQUENCE [LARGE SCALE GENOMIC DNA]</scope>
    <source>
        <strain evidence="5 6">NCTC12872</strain>
    </source>
</reference>
<dbReference type="InterPro" id="IPR012340">
    <property type="entry name" value="NA-bd_OB-fold"/>
</dbReference>
<dbReference type="EMBL" id="UGTA01000001">
    <property type="protein sequence ID" value="SUB59106.1"/>
    <property type="molecule type" value="Genomic_DNA"/>
</dbReference>
<dbReference type="PROSITE" id="PS50126">
    <property type="entry name" value="S1"/>
    <property type="match status" value="1"/>
</dbReference>
<dbReference type="InterPro" id="IPR050437">
    <property type="entry name" value="Ribos_protein_bS1-like"/>
</dbReference>
<protein>
    <submittedName>
        <fullName evidence="5">30S ribosomal protein S1</fullName>
    </submittedName>
</protein>
<proteinExistence type="inferred from homology"/>
<organism evidence="5 6">
    <name type="scientific">Phocoenobacter uteri</name>
    <dbReference type="NCBI Taxonomy" id="146806"/>
    <lineage>
        <taxon>Bacteria</taxon>
        <taxon>Pseudomonadati</taxon>
        <taxon>Pseudomonadota</taxon>
        <taxon>Gammaproteobacteria</taxon>
        <taxon>Pasteurellales</taxon>
        <taxon>Pasteurellaceae</taxon>
        <taxon>Phocoenobacter</taxon>
    </lineage>
</organism>
<sequence>MDNLQINDLVKGKVIQISTYGIFILLDNGLKTLCHNTDISYNKVKAKDLYQVGDKVQAKVTNIDKSKKPYKCEYQSIKPKSLYAIF</sequence>
<evidence type="ECO:0000256" key="1">
    <source>
        <dbReference type="ARBA" id="ARBA00006767"/>
    </source>
</evidence>
<dbReference type="Pfam" id="PF00575">
    <property type="entry name" value="S1"/>
    <property type="match status" value="1"/>
</dbReference>
<dbReference type="PANTHER" id="PTHR10724">
    <property type="entry name" value="30S RIBOSOMAL PROTEIN S1"/>
    <property type="match status" value="1"/>
</dbReference>
<dbReference type="GO" id="GO:0022627">
    <property type="term" value="C:cytosolic small ribosomal subunit"/>
    <property type="evidence" value="ECO:0007669"/>
    <property type="project" value="TreeGrafter"/>
</dbReference>
<dbReference type="Proteomes" id="UP000255417">
    <property type="component" value="Unassembled WGS sequence"/>
</dbReference>
<keyword evidence="6" id="KW-1185">Reference proteome</keyword>
<keyword evidence="2 5" id="KW-0689">Ribosomal protein</keyword>
<name>A0A379CBM7_9PAST</name>
<dbReference type="SUPFAM" id="SSF50249">
    <property type="entry name" value="Nucleic acid-binding proteins"/>
    <property type="match status" value="1"/>
</dbReference>
<gene>
    <name evidence="5" type="primary">rpsA_2</name>
    <name evidence="5" type="ORF">NCTC12872_01081</name>
</gene>
<dbReference type="GO" id="GO:0003735">
    <property type="term" value="F:structural constituent of ribosome"/>
    <property type="evidence" value="ECO:0007669"/>
    <property type="project" value="TreeGrafter"/>
</dbReference>
<dbReference type="RefSeq" id="WP_115315598.1">
    <property type="nucleotide sequence ID" value="NZ_LWIF01000001.1"/>
</dbReference>